<feature type="chain" id="PRO_5009173553" evidence="3">
    <location>
        <begin position="28"/>
        <end position="356"/>
    </location>
</feature>
<dbReference type="Gene3D" id="2.40.30.170">
    <property type="match status" value="1"/>
</dbReference>
<gene>
    <name evidence="5" type="ORF">A130_03530</name>
</gene>
<organism evidence="5 6">
    <name type="scientific">Vibrio genomosp. F6 str. FF-238</name>
    <dbReference type="NCBI Taxonomy" id="1191298"/>
    <lineage>
        <taxon>Bacteria</taxon>
        <taxon>Pseudomonadati</taxon>
        <taxon>Pseudomonadota</taxon>
        <taxon>Gammaproteobacteria</taxon>
        <taxon>Vibrionales</taxon>
        <taxon>Vibrionaceae</taxon>
        <taxon>Vibrio</taxon>
    </lineage>
</organism>
<evidence type="ECO:0000256" key="3">
    <source>
        <dbReference type="SAM" id="SignalP"/>
    </source>
</evidence>
<evidence type="ECO:0000259" key="4">
    <source>
        <dbReference type="Pfam" id="PF25876"/>
    </source>
</evidence>
<dbReference type="Pfam" id="PF25876">
    <property type="entry name" value="HH_MFP_RND"/>
    <property type="match status" value="1"/>
</dbReference>
<keyword evidence="3" id="KW-0732">Signal</keyword>
<comment type="similarity">
    <text evidence="1">Belongs to the membrane fusion protein (MFP) (TC 8.A.1) family.</text>
</comment>
<dbReference type="AlphaFoldDB" id="A0A1E5D3C6"/>
<dbReference type="SUPFAM" id="SSF111369">
    <property type="entry name" value="HlyD-like secretion proteins"/>
    <property type="match status" value="1"/>
</dbReference>
<comment type="caution">
    <text evidence="5">The sequence shown here is derived from an EMBL/GenBank/DDBJ whole genome shotgun (WGS) entry which is preliminary data.</text>
</comment>
<dbReference type="Gene3D" id="1.10.287.470">
    <property type="entry name" value="Helix hairpin bin"/>
    <property type="match status" value="1"/>
</dbReference>
<feature type="coiled-coil region" evidence="2">
    <location>
        <begin position="96"/>
        <end position="154"/>
    </location>
</feature>
<dbReference type="Gene3D" id="2.40.420.20">
    <property type="match status" value="1"/>
</dbReference>
<dbReference type="Proteomes" id="UP000094165">
    <property type="component" value="Unassembled WGS sequence"/>
</dbReference>
<name>A0A1E5D3C6_9VIBR</name>
<proteinExistence type="inferred from homology"/>
<dbReference type="GO" id="GO:0015562">
    <property type="term" value="F:efflux transmembrane transporter activity"/>
    <property type="evidence" value="ECO:0007669"/>
    <property type="project" value="TreeGrafter"/>
</dbReference>
<evidence type="ECO:0000313" key="6">
    <source>
        <dbReference type="Proteomes" id="UP000094165"/>
    </source>
</evidence>
<dbReference type="InterPro" id="IPR006143">
    <property type="entry name" value="RND_pump_MFP"/>
</dbReference>
<evidence type="ECO:0000313" key="5">
    <source>
        <dbReference type="EMBL" id="OEE78047.1"/>
    </source>
</evidence>
<feature type="domain" description="Multidrug resistance protein MdtA-like alpha-helical hairpin" evidence="4">
    <location>
        <begin position="97"/>
        <end position="160"/>
    </location>
</feature>
<dbReference type="GO" id="GO:1990281">
    <property type="term" value="C:efflux pump complex"/>
    <property type="evidence" value="ECO:0007669"/>
    <property type="project" value="TreeGrafter"/>
</dbReference>
<dbReference type="RefSeq" id="WP_017053121.1">
    <property type="nucleotide sequence ID" value="NZ_AJYW02000059.1"/>
</dbReference>
<sequence>MSYNVKKIGSLSVLMLALTGLQGCSDADVVAPSPLLQVSTLTVDAPLESQYRSFNGQVVAAELTSLSFRIEGEINQVAVQPGQLVKKGQVIATLDDQKAKQNLKDAKSQLNLASRQLKRGNDLYRNEMVSKAELDELTANYKLMSANLKAAEMAIKYTQLRAPFDGLVSDVPKDNFENTAAGEVVATLYKNDTVYVRIQISDSVLAMLNPEVNSESYQPSVRFSGVEQAYPMKYLEHTSELHPQSQTYEFWLQMPQVTPMIMPGTSATVTVDMMKAGLSTVQGYQLPMTALDAGREEGEFFVWKMVNGAVEKVKVGVEETTSQGVIVESGITQGDVLVTSNLRKLRQGMKLKGAAQ</sequence>
<dbReference type="InterPro" id="IPR058624">
    <property type="entry name" value="MdtA-like_HH"/>
</dbReference>
<keyword evidence="2" id="KW-0175">Coiled coil</keyword>
<dbReference type="Gene3D" id="2.40.50.100">
    <property type="match status" value="1"/>
</dbReference>
<accession>A0A1E5D3C6</accession>
<evidence type="ECO:0000256" key="1">
    <source>
        <dbReference type="ARBA" id="ARBA00009477"/>
    </source>
</evidence>
<dbReference type="NCBIfam" id="TIGR01730">
    <property type="entry name" value="RND_mfp"/>
    <property type="match status" value="1"/>
</dbReference>
<dbReference type="EMBL" id="AJYW02000059">
    <property type="protein sequence ID" value="OEE78047.1"/>
    <property type="molecule type" value="Genomic_DNA"/>
</dbReference>
<keyword evidence="6" id="KW-1185">Reference proteome</keyword>
<dbReference type="PROSITE" id="PS51257">
    <property type="entry name" value="PROKAR_LIPOPROTEIN"/>
    <property type="match status" value="1"/>
</dbReference>
<protein>
    <submittedName>
        <fullName evidence="5">Efflux transporter periplasmic adaptor subunit</fullName>
    </submittedName>
</protein>
<dbReference type="PANTHER" id="PTHR30469:SF20">
    <property type="entry name" value="EFFLUX RND TRANSPORTER PERIPLASMIC ADAPTOR SUBUNIT"/>
    <property type="match status" value="1"/>
</dbReference>
<reference evidence="5 6" key="1">
    <citation type="journal article" date="2012" name="Science">
        <title>Ecological populations of bacteria act as socially cohesive units of antibiotic production and resistance.</title>
        <authorList>
            <person name="Cordero O.X."/>
            <person name="Wildschutte H."/>
            <person name="Kirkup B."/>
            <person name="Proehl S."/>
            <person name="Ngo L."/>
            <person name="Hussain F."/>
            <person name="Le Roux F."/>
            <person name="Mincer T."/>
            <person name="Polz M.F."/>
        </authorList>
    </citation>
    <scope>NUCLEOTIDE SEQUENCE [LARGE SCALE GENOMIC DNA]</scope>
    <source>
        <strain evidence="5 6">FF-238</strain>
    </source>
</reference>
<evidence type="ECO:0000256" key="2">
    <source>
        <dbReference type="SAM" id="Coils"/>
    </source>
</evidence>
<dbReference type="PANTHER" id="PTHR30469">
    <property type="entry name" value="MULTIDRUG RESISTANCE PROTEIN MDTA"/>
    <property type="match status" value="1"/>
</dbReference>
<feature type="signal peptide" evidence="3">
    <location>
        <begin position="1"/>
        <end position="27"/>
    </location>
</feature>